<sequence length="151" mass="16038">MTDERRVLVLANQTLCGDRLVEVVTERVAAGPHAFHVVVPATPVREQEGPPGTGDDDVLTAPVRAYALAQQRLDRAVEQIRAAGASASGEVGDADPLVAAELALEHFPADEVLVLTLPQRFSRWLRGGLPSRVGRASGLPVQHVVEEAVIG</sequence>
<reference evidence="2" key="1">
    <citation type="submission" date="2017-06" db="EMBL/GenBank/DDBJ databases">
        <authorList>
            <person name="Varghese N."/>
            <person name="Submissions S."/>
        </authorList>
    </citation>
    <scope>NUCLEOTIDE SEQUENCE [LARGE SCALE GENOMIC DNA]</scope>
    <source>
        <strain evidence="2">DSM 46839</strain>
    </source>
</reference>
<dbReference type="Gene3D" id="3.40.50.620">
    <property type="entry name" value="HUPs"/>
    <property type="match status" value="1"/>
</dbReference>
<dbReference type="OrthoDB" id="5184682at2"/>
<evidence type="ECO:0000313" key="2">
    <source>
        <dbReference type="Proteomes" id="UP000198373"/>
    </source>
</evidence>
<evidence type="ECO:0000313" key="1">
    <source>
        <dbReference type="EMBL" id="SNS28563.1"/>
    </source>
</evidence>
<dbReference type="AlphaFoldDB" id="A0A239DA77"/>
<dbReference type="SUPFAM" id="SSF52402">
    <property type="entry name" value="Adenine nucleotide alpha hydrolases-like"/>
    <property type="match status" value="1"/>
</dbReference>
<dbReference type="Proteomes" id="UP000198373">
    <property type="component" value="Unassembled WGS sequence"/>
</dbReference>
<gene>
    <name evidence="1" type="ORF">SAMN06893096_10362</name>
</gene>
<dbReference type="RefSeq" id="WP_089304897.1">
    <property type="nucleotide sequence ID" value="NZ_FZOO01000003.1"/>
</dbReference>
<organism evidence="1 2">
    <name type="scientific">Geodermatophilus pulveris</name>
    <dbReference type="NCBI Taxonomy" id="1564159"/>
    <lineage>
        <taxon>Bacteria</taxon>
        <taxon>Bacillati</taxon>
        <taxon>Actinomycetota</taxon>
        <taxon>Actinomycetes</taxon>
        <taxon>Geodermatophilales</taxon>
        <taxon>Geodermatophilaceae</taxon>
        <taxon>Geodermatophilus</taxon>
    </lineage>
</organism>
<proteinExistence type="predicted"/>
<accession>A0A239DA77</accession>
<protein>
    <recommendedName>
        <fullName evidence="3">Universal stress protein family protein</fullName>
    </recommendedName>
</protein>
<keyword evidence="2" id="KW-1185">Reference proteome</keyword>
<evidence type="ECO:0008006" key="3">
    <source>
        <dbReference type="Google" id="ProtNLM"/>
    </source>
</evidence>
<dbReference type="InterPro" id="IPR014729">
    <property type="entry name" value="Rossmann-like_a/b/a_fold"/>
</dbReference>
<dbReference type="EMBL" id="FZOO01000003">
    <property type="protein sequence ID" value="SNS28563.1"/>
    <property type="molecule type" value="Genomic_DNA"/>
</dbReference>
<name>A0A239DA77_9ACTN</name>